<dbReference type="GO" id="GO:0004045">
    <property type="term" value="F:peptidyl-tRNA hydrolase activity"/>
    <property type="evidence" value="ECO:0007669"/>
    <property type="project" value="UniProtKB-UniRule"/>
</dbReference>
<dbReference type="NCBIfam" id="TIGR00447">
    <property type="entry name" value="pth"/>
    <property type="match status" value="1"/>
</dbReference>
<reference evidence="11 12" key="1">
    <citation type="submission" date="2017-12" db="EMBL/GenBank/DDBJ databases">
        <title>Phylogenetic diversity of female urinary microbiome.</title>
        <authorList>
            <person name="Thomas-White K."/>
            <person name="Wolfe A.J."/>
        </authorList>
    </citation>
    <scope>NUCLEOTIDE SEQUENCE [LARGE SCALE GENOMIC DNA]</scope>
    <source>
        <strain evidence="11 12">UMB0898</strain>
    </source>
</reference>
<dbReference type="PANTHER" id="PTHR17224">
    <property type="entry name" value="PEPTIDYL-TRNA HYDROLASE"/>
    <property type="match status" value="1"/>
</dbReference>
<evidence type="ECO:0000313" key="12">
    <source>
        <dbReference type="Proteomes" id="UP000234384"/>
    </source>
</evidence>
<protein>
    <recommendedName>
        <fullName evidence="7 8">Peptidyl-tRNA hydrolase</fullName>
        <shortName evidence="8">Pth</shortName>
        <ecNumber evidence="1 8">3.1.1.29</ecNumber>
    </recommendedName>
</protein>
<dbReference type="GO" id="GO:0000049">
    <property type="term" value="F:tRNA binding"/>
    <property type="evidence" value="ECO:0007669"/>
    <property type="project" value="UniProtKB-UniRule"/>
</dbReference>
<dbReference type="PROSITE" id="PS01195">
    <property type="entry name" value="PEPT_TRNA_HYDROL_1"/>
    <property type="match status" value="1"/>
</dbReference>
<dbReference type="OrthoDB" id="9800507at2"/>
<dbReference type="InterPro" id="IPR001328">
    <property type="entry name" value="Pept_tRNA_hydro"/>
</dbReference>
<dbReference type="GO" id="GO:0005737">
    <property type="term" value="C:cytoplasm"/>
    <property type="evidence" value="ECO:0007669"/>
    <property type="project" value="UniProtKB-SubCell"/>
</dbReference>
<dbReference type="AlphaFoldDB" id="A0A2I1K4V4"/>
<dbReference type="CDD" id="cd00462">
    <property type="entry name" value="PTH"/>
    <property type="match status" value="1"/>
</dbReference>
<proteinExistence type="inferred from homology"/>
<gene>
    <name evidence="8" type="primary">pth</name>
    <name evidence="11" type="ORF">CYJ57_00415</name>
</gene>
<evidence type="ECO:0000256" key="8">
    <source>
        <dbReference type="HAMAP-Rule" id="MF_00083"/>
    </source>
</evidence>
<dbReference type="EMBL" id="PKHE01000001">
    <property type="protein sequence ID" value="PKY90671.1"/>
    <property type="molecule type" value="Genomic_DNA"/>
</dbReference>
<dbReference type="InterPro" id="IPR018171">
    <property type="entry name" value="Pept_tRNA_hydro_CS"/>
</dbReference>
<evidence type="ECO:0000256" key="10">
    <source>
        <dbReference type="RuleBase" id="RU004320"/>
    </source>
</evidence>
<dbReference type="PANTHER" id="PTHR17224:SF1">
    <property type="entry name" value="PEPTIDYL-TRNA HYDROLASE"/>
    <property type="match status" value="1"/>
</dbReference>
<comment type="subunit">
    <text evidence="8">Monomer.</text>
</comment>
<feature type="site" description="Stabilizes the basic form of H active site to accept a proton" evidence="8">
    <location>
        <position position="97"/>
    </location>
</feature>
<keyword evidence="3 8" id="KW-0378">Hydrolase</keyword>
<keyword evidence="4 8" id="KW-0694">RNA-binding</keyword>
<feature type="site" description="Discriminates between blocked and unblocked aminoacyl-tRNA" evidence="8">
    <location>
        <position position="15"/>
    </location>
</feature>
<comment type="catalytic activity">
    <reaction evidence="6 8 9">
        <text>an N-acyl-L-alpha-aminoacyl-tRNA + H2O = an N-acyl-L-amino acid + a tRNA + H(+)</text>
        <dbReference type="Rhea" id="RHEA:54448"/>
        <dbReference type="Rhea" id="RHEA-COMP:10123"/>
        <dbReference type="Rhea" id="RHEA-COMP:13883"/>
        <dbReference type="ChEBI" id="CHEBI:15377"/>
        <dbReference type="ChEBI" id="CHEBI:15378"/>
        <dbReference type="ChEBI" id="CHEBI:59874"/>
        <dbReference type="ChEBI" id="CHEBI:78442"/>
        <dbReference type="ChEBI" id="CHEBI:138191"/>
        <dbReference type="EC" id="3.1.1.29"/>
    </reaction>
</comment>
<comment type="caution">
    <text evidence="8">Lacks conserved residue(s) required for the propagation of feature annotation.</text>
</comment>
<sequence>MGVKDDMKLIIGLGNPGERYAGTRHNIGFEVIDDFLAMHDLTMTDQKFQSDYTIYRHGGERAIIMKPYTYMNLSGEALLPMMSYFGVGMEDIVIIHDDLDLPLGKVRLRYRGSSGGQRGVQNIIDLLGSNEFNRIKMGIGRPAPGWKVTDHVLAPFNSQERELLQPEIHRAANAVTDWLNGTTFNQLMNQYN</sequence>
<dbReference type="FunFam" id="3.40.50.1470:FF:000001">
    <property type="entry name" value="Peptidyl-tRNA hydrolase"/>
    <property type="match status" value="1"/>
</dbReference>
<dbReference type="Gene3D" id="3.40.50.1470">
    <property type="entry name" value="Peptidyl-tRNA hydrolase"/>
    <property type="match status" value="1"/>
</dbReference>
<comment type="caution">
    <text evidence="11">The sequence shown here is derived from an EMBL/GenBank/DDBJ whole genome shotgun (WGS) entry which is preliminary data.</text>
</comment>
<comment type="function">
    <text evidence="8">Catalyzes the release of premature peptidyl moieties from peptidyl-tRNA molecules trapped in stalled 50S ribosomal subunits, and thus maintains levels of free tRNAs and 50S ribosomes.</text>
</comment>
<feature type="binding site" evidence="8">
    <location>
        <position position="70"/>
    </location>
    <ligand>
        <name>tRNA</name>
        <dbReference type="ChEBI" id="CHEBI:17843"/>
    </ligand>
</feature>
<dbReference type="Proteomes" id="UP000234384">
    <property type="component" value="Unassembled WGS sequence"/>
</dbReference>
<feature type="binding site" evidence="8">
    <location>
        <position position="20"/>
    </location>
    <ligand>
        <name>tRNA</name>
        <dbReference type="ChEBI" id="CHEBI:17843"/>
    </ligand>
</feature>
<feature type="binding site" evidence="8">
    <location>
        <position position="72"/>
    </location>
    <ligand>
        <name>tRNA</name>
        <dbReference type="ChEBI" id="CHEBI:17843"/>
    </ligand>
</feature>
<dbReference type="Pfam" id="PF01195">
    <property type="entry name" value="Pept_tRNA_hydro"/>
    <property type="match status" value="1"/>
</dbReference>
<organism evidence="11 12">
    <name type="scientific">Falseniella ignava</name>
    <dbReference type="NCBI Taxonomy" id="137730"/>
    <lineage>
        <taxon>Bacteria</taxon>
        <taxon>Bacillati</taxon>
        <taxon>Bacillota</taxon>
        <taxon>Bacilli</taxon>
        <taxon>Lactobacillales</taxon>
        <taxon>Aerococcaceae</taxon>
        <taxon>Falseniella</taxon>
    </lineage>
</organism>
<accession>A0A2I1K4V4</accession>
<evidence type="ECO:0000256" key="7">
    <source>
        <dbReference type="ARBA" id="ARBA00050038"/>
    </source>
</evidence>
<evidence type="ECO:0000256" key="5">
    <source>
        <dbReference type="ARBA" id="ARBA00038063"/>
    </source>
</evidence>
<evidence type="ECO:0000256" key="3">
    <source>
        <dbReference type="ARBA" id="ARBA00022801"/>
    </source>
</evidence>
<dbReference type="GO" id="GO:0072344">
    <property type="term" value="P:rescue of stalled ribosome"/>
    <property type="evidence" value="ECO:0007669"/>
    <property type="project" value="UniProtKB-UniRule"/>
</dbReference>
<evidence type="ECO:0000256" key="2">
    <source>
        <dbReference type="ARBA" id="ARBA00022555"/>
    </source>
</evidence>
<dbReference type="InterPro" id="IPR036416">
    <property type="entry name" value="Pept_tRNA_hydro_sf"/>
</dbReference>
<feature type="active site" description="Proton acceptor" evidence="8">
    <location>
        <position position="25"/>
    </location>
</feature>
<keyword evidence="2 8" id="KW-0820">tRNA-binding</keyword>
<comment type="function">
    <text evidence="8">Hydrolyzes ribosome-free peptidyl-tRNAs (with 1 or more amino acids incorporated), which drop off the ribosome during protein synthesis, or as a result of ribosome stalling.</text>
</comment>
<dbReference type="SUPFAM" id="SSF53178">
    <property type="entry name" value="Peptidyl-tRNA hydrolase-like"/>
    <property type="match status" value="1"/>
</dbReference>
<dbReference type="EC" id="3.1.1.29" evidence="1 8"/>
<name>A0A2I1K4V4_9LACT</name>
<comment type="subcellular location">
    <subcellularLocation>
        <location evidence="8">Cytoplasm</location>
    </subcellularLocation>
</comment>
<dbReference type="HAMAP" id="MF_00083">
    <property type="entry name" value="Pept_tRNA_hydro_bact"/>
    <property type="match status" value="1"/>
</dbReference>
<keyword evidence="8" id="KW-0963">Cytoplasm</keyword>
<evidence type="ECO:0000256" key="1">
    <source>
        <dbReference type="ARBA" id="ARBA00013260"/>
    </source>
</evidence>
<evidence type="ECO:0000256" key="4">
    <source>
        <dbReference type="ARBA" id="ARBA00022884"/>
    </source>
</evidence>
<evidence type="ECO:0000256" key="9">
    <source>
        <dbReference type="RuleBase" id="RU000673"/>
    </source>
</evidence>
<comment type="similarity">
    <text evidence="5 8 10">Belongs to the PTH family.</text>
</comment>
<evidence type="ECO:0000256" key="6">
    <source>
        <dbReference type="ARBA" id="ARBA00048707"/>
    </source>
</evidence>
<dbReference type="GO" id="GO:0006515">
    <property type="term" value="P:protein quality control for misfolded or incompletely synthesized proteins"/>
    <property type="evidence" value="ECO:0007669"/>
    <property type="project" value="UniProtKB-UniRule"/>
</dbReference>
<evidence type="ECO:0000313" key="11">
    <source>
        <dbReference type="EMBL" id="PKY90671.1"/>
    </source>
</evidence>